<gene>
    <name evidence="1" type="ORF">B296_00031152</name>
</gene>
<name>A0A426YKX2_ENSVE</name>
<dbReference type="AlphaFoldDB" id="A0A426YKX2"/>
<protein>
    <submittedName>
        <fullName evidence="1">Uncharacterized protein</fullName>
    </submittedName>
</protein>
<dbReference type="EMBL" id="AMZH03011732">
    <property type="protein sequence ID" value="RRT52316.1"/>
    <property type="molecule type" value="Genomic_DNA"/>
</dbReference>
<organism evidence="1 2">
    <name type="scientific">Ensete ventricosum</name>
    <name type="common">Abyssinian banana</name>
    <name type="synonym">Musa ensete</name>
    <dbReference type="NCBI Taxonomy" id="4639"/>
    <lineage>
        <taxon>Eukaryota</taxon>
        <taxon>Viridiplantae</taxon>
        <taxon>Streptophyta</taxon>
        <taxon>Embryophyta</taxon>
        <taxon>Tracheophyta</taxon>
        <taxon>Spermatophyta</taxon>
        <taxon>Magnoliopsida</taxon>
        <taxon>Liliopsida</taxon>
        <taxon>Zingiberales</taxon>
        <taxon>Musaceae</taxon>
        <taxon>Ensete</taxon>
    </lineage>
</organism>
<evidence type="ECO:0000313" key="1">
    <source>
        <dbReference type="EMBL" id="RRT52316.1"/>
    </source>
</evidence>
<reference evidence="1 2" key="1">
    <citation type="journal article" date="2014" name="Agronomy (Basel)">
        <title>A Draft Genome Sequence for Ensete ventricosum, the Drought-Tolerant Tree Against Hunger.</title>
        <authorList>
            <person name="Harrison J."/>
            <person name="Moore K.A."/>
            <person name="Paszkiewicz K."/>
            <person name="Jones T."/>
            <person name="Grant M."/>
            <person name="Ambacheew D."/>
            <person name="Muzemil S."/>
            <person name="Studholme D.J."/>
        </authorList>
    </citation>
    <scope>NUCLEOTIDE SEQUENCE [LARGE SCALE GENOMIC DNA]</scope>
</reference>
<proteinExistence type="predicted"/>
<dbReference type="Proteomes" id="UP000287651">
    <property type="component" value="Unassembled WGS sequence"/>
</dbReference>
<evidence type="ECO:0000313" key="2">
    <source>
        <dbReference type="Proteomes" id="UP000287651"/>
    </source>
</evidence>
<sequence>MRRFVSHCSNKEEFNTAVSDILQLSEKGRVGGRTFKWLRGKFKWLRGLLATKEAGSAVVRRSGLNYFGTKENSREFGQEQRKTTESSVLCSAGLGEHERRSREVDLCS</sequence>
<comment type="caution">
    <text evidence="1">The sequence shown here is derived from an EMBL/GenBank/DDBJ whole genome shotgun (WGS) entry which is preliminary data.</text>
</comment>
<accession>A0A426YKX2</accession>